<comment type="caution">
    <text evidence="2">The sequence shown here is derived from an EMBL/GenBank/DDBJ whole genome shotgun (WGS) entry which is preliminary data.</text>
</comment>
<keyword evidence="3" id="KW-1185">Reference proteome</keyword>
<evidence type="ECO:0000256" key="1">
    <source>
        <dbReference type="SAM" id="SignalP"/>
    </source>
</evidence>
<feature type="signal peptide" evidence="1">
    <location>
        <begin position="1"/>
        <end position="20"/>
    </location>
</feature>
<keyword evidence="1" id="KW-0732">Signal</keyword>
<protein>
    <submittedName>
        <fullName evidence="2">Glycoside hydrolase family 71 protein</fullName>
    </submittedName>
</protein>
<proteinExistence type="predicted"/>
<sequence length="491" mass="53393">MFVLISFFLLTGLMPSIVSSYPIRLAKRDVNPRTKFVVAHHMVGNTYPYILQDWLDDISQAQAAGIDAFVLNIGSDPWQSARVADAYTAAQQSNTSFKLFISFDMSVLPCASSSDAGAIRQYITTYASHPAQFTYNGKPFASTFSGSSCTFGTGSVATGWQSVFAGTPVQFVPSFFMDPTQFSTLGNIMNGALNWNGAWPISLTAASISRSIFGMMQSIVPSLPSSILKTLGSLETDNQYLAGLGLPTTNVATNASSSLSKRSDGSVYMATVSPWFFTHYGPDTYNKNWIYLADDHLYARRWENLIAARDSIDIVQLLTWNDFGESHYVGPVRPHSAQPNSQAWVDGYDHQGWLPLTSYYAAAFKSGSYPAITKDQVVMWARPHSKNAVATSDNVPKPTNWELTSDTLWAIALLTSPATVTLSTCPSNSRTFSLPAGVSKISIPLQSGGNLHAVVSRPGQNNTVDVQSSGYTYQEGSVPTYNFNAFVVASE</sequence>
<evidence type="ECO:0000313" key="2">
    <source>
        <dbReference type="EMBL" id="KAF9518409.1"/>
    </source>
</evidence>
<dbReference type="OrthoDB" id="3257981at2759"/>
<accession>A0A9P6E0R4</accession>
<keyword evidence="2" id="KW-0378">Hydrolase</keyword>
<reference evidence="2" key="1">
    <citation type="journal article" date="2020" name="Nat. Commun.">
        <title>Large-scale genome sequencing of mycorrhizal fungi provides insights into the early evolution of symbiotic traits.</title>
        <authorList>
            <person name="Miyauchi S."/>
            <person name="Kiss E."/>
            <person name="Kuo A."/>
            <person name="Drula E."/>
            <person name="Kohler A."/>
            <person name="Sanchez-Garcia M."/>
            <person name="Morin E."/>
            <person name="Andreopoulos B."/>
            <person name="Barry K.W."/>
            <person name="Bonito G."/>
            <person name="Buee M."/>
            <person name="Carver A."/>
            <person name="Chen C."/>
            <person name="Cichocki N."/>
            <person name="Clum A."/>
            <person name="Culley D."/>
            <person name="Crous P.W."/>
            <person name="Fauchery L."/>
            <person name="Girlanda M."/>
            <person name="Hayes R.D."/>
            <person name="Keri Z."/>
            <person name="LaButti K."/>
            <person name="Lipzen A."/>
            <person name="Lombard V."/>
            <person name="Magnuson J."/>
            <person name="Maillard F."/>
            <person name="Murat C."/>
            <person name="Nolan M."/>
            <person name="Ohm R.A."/>
            <person name="Pangilinan J."/>
            <person name="Pereira M.F."/>
            <person name="Perotto S."/>
            <person name="Peter M."/>
            <person name="Pfister S."/>
            <person name="Riley R."/>
            <person name="Sitrit Y."/>
            <person name="Stielow J.B."/>
            <person name="Szollosi G."/>
            <person name="Zifcakova L."/>
            <person name="Stursova M."/>
            <person name="Spatafora J.W."/>
            <person name="Tedersoo L."/>
            <person name="Vaario L.M."/>
            <person name="Yamada A."/>
            <person name="Yan M."/>
            <person name="Wang P."/>
            <person name="Xu J."/>
            <person name="Bruns T."/>
            <person name="Baldrian P."/>
            <person name="Vilgalys R."/>
            <person name="Dunand C."/>
            <person name="Henrissat B."/>
            <person name="Grigoriev I.V."/>
            <person name="Hibbett D."/>
            <person name="Nagy L.G."/>
            <person name="Martin F.M."/>
        </authorList>
    </citation>
    <scope>NUCLEOTIDE SEQUENCE</scope>
    <source>
        <strain evidence="2">UP504</strain>
    </source>
</reference>
<organism evidence="2 3">
    <name type="scientific">Hydnum rufescens UP504</name>
    <dbReference type="NCBI Taxonomy" id="1448309"/>
    <lineage>
        <taxon>Eukaryota</taxon>
        <taxon>Fungi</taxon>
        <taxon>Dikarya</taxon>
        <taxon>Basidiomycota</taxon>
        <taxon>Agaricomycotina</taxon>
        <taxon>Agaricomycetes</taxon>
        <taxon>Cantharellales</taxon>
        <taxon>Hydnaceae</taxon>
        <taxon>Hydnum</taxon>
    </lineage>
</organism>
<dbReference type="CDD" id="cd11577">
    <property type="entry name" value="GH71"/>
    <property type="match status" value="1"/>
</dbReference>
<dbReference type="EMBL" id="MU128925">
    <property type="protein sequence ID" value="KAF9518409.1"/>
    <property type="molecule type" value="Genomic_DNA"/>
</dbReference>
<gene>
    <name evidence="2" type="ORF">BS47DRAFT_1313313</name>
</gene>
<feature type="chain" id="PRO_5040470691" evidence="1">
    <location>
        <begin position="21"/>
        <end position="491"/>
    </location>
</feature>
<dbReference type="Gene3D" id="3.20.20.80">
    <property type="entry name" value="Glycosidases"/>
    <property type="match status" value="1"/>
</dbReference>
<dbReference type="GO" id="GO:0051118">
    <property type="term" value="F:glucan endo-1,3-alpha-glucosidase activity"/>
    <property type="evidence" value="ECO:0007669"/>
    <property type="project" value="InterPro"/>
</dbReference>
<dbReference type="InterPro" id="IPR005197">
    <property type="entry name" value="Glyco_hydro_71"/>
</dbReference>
<evidence type="ECO:0000313" key="3">
    <source>
        <dbReference type="Proteomes" id="UP000886523"/>
    </source>
</evidence>
<dbReference type="AlphaFoldDB" id="A0A9P6E0R4"/>
<dbReference type="Pfam" id="PF03659">
    <property type="entry name" value="Glyco_hydro_71"/>
    <property type="match status" value="1"/>
</dbReference>
<name>A0A9P6E0R4_9AGAM</name>
<dbReference type="Proteomes" id="UP000886523">
    <property type="component" value="Unassembled WGS sequence"/>
</dbReference>